<feature type="domain" description="ANTAR" evidence="2">
    <location>
        <begin position="137"/>
        <end position="191"/>
    </location>
</feature>
<dbReference type="Gene3D" id="1.10.10.10">
    <property type="entry name" value="Winged helix-like DNA-binding domain superfamily/Winged helix DNA-binding domain"/>
    <property type="match status" value="1"/>
</dbReference>
<evidence type="ECO:0000259" key="2">
    <source>
        <dbReference type="SMART" id="SM01012"/>
    </source>
</evidence>
<organism evidence="3 4">
    <name type="scientific">Frankia canadensis</name>
    <dbReference type="NCBI Taxonomy" id="1836972"/>
    <lineage>
        <taxon>Bacteria</taxon>
        <taxon>Bacillati</taxon>
        <taxon>Actinomycetota</taxon>
        <taxon>Actinomycetes</taxon>
        <taxon>Frankiales</taxon>
        <taxon>Frankiaceae</taxon>
        <taxon>Frankia</taxon>
    </lineage>
</organism>
<sequence length="228" mass="23760">MDISTALAAYLAALTESLDEPGADISQTLRQLAADAKLAVRSYLGLSAILSFGGRRTNFTALEERVEPDDIRASLRISLPPHVFGSGDPAATAFLILFAATPGAFLDLATDLSWLTRDVDGLGSSAFVLDEDLAVPHDPAAPGGLKALSTIDQAIGVLIGQGNTPEQAHQHLEQLAADTRIDLPTAARTILGELDRPSATGLRANDGHPAPTQGAGRGAMPTQPLRDP</sequence>
<keyword evidence="4" id="KW-1185">Reference proteome</keyword>
<name>A0A2I2KYU2_9ACTN</name>
<reference evidence="3 4" key="1">
    <citation type="submission" date="2017-06" db="EMBL/GenBank/DDBJ databases">
        <authorList>
            <person name="Kim H.J."/>
            <person name="Triplett B.A."/>
        </authorList>
    </citation>
    <scope>NUCLEOTIDE SEQUENCE [LARGE SCALE GENOMIC DNA]</scope>
    <source>
        <strain evidence="3">FRACA_ARgP5</strain>
    </source>
</reference>
<dbReference type="InterPro" id="IPR036388">
    <property type="entry name" value="WH-like_DNA-bd_sf"/>
</dbReference>
<dbReference type="InterPro" id="IPR005561">
    <property type="entry name" value="ANTAR"/>
</dbReference>
<dbReference type="Proteomes" id="UP000234331">
    <property type="component" value="Unassembled WGS sequence"/>
</dbReference>
<protein>
    <recommendedName>
        <fullName evidence="2">ANTAR domain-containing protein</fullName>
    </recommendedName>
</protein>
<dbReference type="SMART" id="SM01012">
    <property type="entry name" value="ANTAR"/>
    <property type="match status" value="1"/>
</dbReference>
<proteinExistence type="predicted"/>
<dbReference type="Pfam" id="PF03861">
    <property type="entry name" value="ANTAR"/>
    <property type="match status" value="1"/>
</dbReference>
<feature type="region of interest" description="Disordered" evidence="1">
    <location>
        <begin position="194"/>
        <end position="228"/>
    </location>
</feature>
<evidence type="ECO:0000313" key="3">
    <source>
        <dbReference type="EMBL" id="SNQ50842.1"/>
    </source>
</evidence>
<dbReference type="AlphaFoldDB" id="A0A2I2KYU2"/>
<evidence type="ECO:0000313" key="4">
    <source>
        <dbReference type="Proteomes" id="UP000234331"/>
    </source>
</evidence>
<accession>A0A2I2KYU2</accession>
<dbReference type="GO" id="GO:0003723">
    <property type="term" value="F:RNA binding"/>
    <property type="evidence" value="ECO:0007669"/>
    <property type="project" value="InterPro"/>
</dbReference>
<evidence type="ECO:0000256" key="1">
    <source>
        <dbReference type="SAM" id="MobiDB-lite"/>
    </source>
</evidence>
<gene>
    <name evidence="3" type="ORF">FRACA_540028</name>
</gene>
<dbReference type="EMBL" id="FZMO01000490">
    <property type="protein sequence ID" value="SNQ50842.1"/>
    <property type="molecule type" value="Genomic_DNA"/>
</dbReference>